<protein>
    <recommendedName>
        <fullName evidence="6">RING-type domain-containing protein</fullName>
    </recommendedName>
</protein>
<keyword evidence="1" id="KW-0479">Metal-binding</keyword>
<evidence type="ECO:0000256" key="2">
    <source>
        <dbReference type="ARBA" id="ARBA00022771"/>
    </source>
</evidence>
<dbReference type="GO" id="GO:0008270">
    <property type="term" value="F:zinc ion binding"/>
    <property type="evidence" value="ECO:0007669"/>
    <property type="project" value="UniProtKB-KW"/>
</dbReference>
<dbReference type="Gene3D" id="3.30.40.10">
    <property type="entry name" value="Zinc/RING finger domain, C3HC4 (zinc finger)"/>
    <property type="match status" value="1"/>
</dbReference>
<dbReference type="AlphaFoldDB" id="A0A1E5VFQ6"/>
<dbReference type="GO" id="GO:0005737">
    <property type="term" value="C:cytoplasm"/>
    <property type="evidence" value="ECO:0007669"/>
    <property type="project" value="TreeGrafter"/>
</dbReference>
<dbReference type="EMBL" id="LWDX02041081">
    <property type="protein sequence ID" value="OEL23966.1"/>
    <property type="molecule type" value="Genomic_DNA"/>
</dbReference>
<dbReference type="PANTHER" id="PTHR15710">
    <property type="entry name" value="E3 UBIQUITIN-PROTEIN LIGASE PRAJA"/>
    <property type="match status" value="1"/>
</dbReference>
<dbReference type="Pfam" id="PF13639">
    <property type="entry name" value="zf-RING_2"/>
    <property type="match status" value="1"/>
</dbReference>
<keyword evidence="2 4" id="KW-0863">Zinc-finger</keyword>
<dbReference type="InterPro" id="IPR001841">
    <property type="entry name" value="Znf_RING"/>
</dbReference>
<reference evidence="7 8" key="1">
    <citation type="submission" date="2016-09" db="EMBL/GenBank/DDBJ databases">
        <title>The draft genome of Dichanthelium oligosanthes: A C3 panicoid grass species.</title>
        <authorList>
            <person name="Studer A.J."/>
            <person name="Schnable J.C."/>
            <person name="Brutnell T.P."/>
        </authorList>
    </citation>
    <scope>NUCLEOTIDE SEQUENCE [LARGE SCALE GENOMIC DNA]</scope>
    <source>
        <strain evidence="8">cv. Kellogg 1175</strain>
        <tissue evidence="7">Leaf</tissue>
    </source>
</reference>
<keyword evidence="8" id="KW-1185">Reference proteome</keyword>
<evidence type="ECO:0000256" key="1">
    <source>
        <dbReference type="ARBA" id="ARBA00022723"/>
    </source>
</evidence>
<evidence type="ECO:0000259" key="6">
    <source>
        <dbReference type="PROSITE" id="PS50089"/>
    </source>
</evidence>
<sequence>MEDDGDFFLDQRPDQGGDSFMSDDDDSSSPMSDDDDDGSLDPYQADSSMHDVDDSSLGVRSDQDDISMAAADDFLDQQPDQGDDFTADLTAAIRSYTQYGFHAPAGADDPVVLTYSEYYVFDLAGADDPVALTYSEYYVFDLAGGGVSLPYYTGTFPAAEYYAVERYEYYHYPVQEYYYEDYPFPVQDAVEDYPYPVQAPPAAASEAAIAALEAAEAPADDRCPICLQDDDGEAAPGAWKRIAPCGHRFHAACVEKWLWVKLSCPVCRQRLAGAAAAAAEQPHPITDTVEETSAR</sequence>
<dbReference type="SUPFAM" id="SSF57850">
    <property type="entry name" value="RING/U-box"/>
    <property type="match status" value="1"/>
</dbReference>
<feature type="region of interest" description="Disordered" evidence="5">
    <location>
        <begin position="1"/>
        <end position="60"/>
    </location>
</feature>
<feature type="compositionally biased region" description="Acidic residues" evidence="5">
    <location>
        <begin position="21"/>
        <end position="39"/>
    </location>
</feature>
<evidence type="ECO:0000256" key="4">
    <source>
        <dbReference type="PROSITE-ProRule" id="PRU00175"/>
    </source>
</evidence>
<comment type="caution">
    <text evidence="7">The sequence shown here is derived from an EMBL/GenBank/DDBJ whole genome shotgun (WGS) entry which is preliminary data.</text>
</comment>
<proteinExistence type="predicted"/>
<dbReference type="GO" id="GO:0016567">
    <property type="term" value="P:protein ubiquitination"/>
    <property type="evidence" value="ECO:0007669"/>
    <property type="project" value="TreeGrafter"/>
</dbReference>
<evidence type="ECO:0000256" key="3">
    <source>
        <dbReference type="ARBA" id="ARBA00022833"/>
    </source>
</evidence>
<keyword evidence="3" id="KW-0862">Zinc</keyword>
<dbReference type="InterPro" id="IPR013083">
    <property type="entry name" value="Znf_RING/FYVE/PHD"/>
</dbReference>
<organism evidence="7 8">
    <name type="scientific">Dichanthelium oligosanthes</name>
    <dbReference type="NCBI Taxonomy" id="888268"/>
    <lineage>
        <taxon>Eukaryota</taxon>
        <taxon>Viridiplantae</taxon>
        <taxon>Streptophyta</taxon>
        <taxon>Embryophyta</taxon>
        <taxon>Tracheophyta</taxon>
        <taxon>Spermatophyta</taxon>
        <taxon>Magnoliopsida</taxon>
        <taxon>Liliopsida</taxon>
        <taxon>Poales</taxon>
        <taxon>Poaceae</taxon>
        <taxon>PACMAD clade</taxon>
        <taxon>Panicoideae</taxon>
        <taxon>Panicodae</taxon>
        <taxon>Paniceae</taxon>
        <taxon>Dichantheliinae</taxon>
        <taxon>Dichanthelium</taxon>
    </lineage>
</organism>
<dbReference type="SMART" id="SM00184">
    <property type="entry name" value="RING"/>
    <property type="match status" value="1"/>
</dbReference>
<feature type="domain" description="RING-type" evidence="6">
    <location>
        <begin position="223"/>
        <end position="268"/>
    </location>
</feature>
<gene>
    <name evidence="7" type="ORF">BAE44_0015010</name>
</gene>
<dbReference type="OrthoDB" id="696356at2759"/>
<evidence type="ECO:0000313" key="8">
    <source>
        <dbReference type="Proteomes" id="UP000095767"/>
    </source>
</evidence>
<accession>A0A1E5VFQ6</accession>
<dbReference type="PANTHER" id="PTHR15710:SF135">
    <property type="entry name" value="RING-TYPE DOMAIN-CONTAINING PROTEIN"/>
    <property type="match status" value="1"/>
</dbReference>
<dbReference type="PROSITE" id="PS50089">
    <property type="entry name" value="ZF_RING_2"/>
    <property type="match status" value="1"/>
</dbReference>
<dbReference type="GO" id="GO:0061630">
    <property type="term" value="F:ubiquitin protein ligase activity"/>
    <property type="evidence" value="ECO:0007669"/>
    <property type="project" value="TreeGrafter"/>
</dbReference>
<evidence type="ECO:0000256" key="5">
    <source>
        <dbReference type="SAM" id="MobiDB-lite"/>
    </source>
</evidence>
<dbReference type="Proteomes" id="UP000095767">
    <property type="component" value="Unassembled WGS sequence"/>
</dbReference>
<name>A0A1E5VFQ6_9POAL</name>
<evidence type="ECO:0000313" key="7">
    <source>
        <dbReference type="EMBL" id="OEL23966.1"/>
    </source>
</evidence>